<protein>
    <submittedName>
        <fullName evidence="1">Uncharacterized protein</fullName>
    </submittedName>
</protein>
<reference evidence="1 2" key="1">
    <citation type="submission" date="2017-10" db="EMBL/GenBank/DDBJ databases">
        <title>Bacillus sp. nov., a halophilic bacterium isolated from a Yangshapao Lake.</title>
        <authorList>
            <person name="Wang H."/>
        </authorList>
    </citation>
    <scope>NUCLEOTIDE SEQUENCE [LARGE SCALE GENOMIC DNA]</scope>
    <source>
        <strain evidence="1 2">YSP-3</strain>
    </source>
</reference>
<gene>
    <name evidence="1" type="ORF">CR205_00770</name>
</gene>
<dbReference type="Proteomes" id="UP000248066">
    <property type="component" value="Unassembled WGS sequence"/>
</dbReference>
<dbReference type="RefSeq" id="WP_110515974.1">
    <property type="nucleotide sequence ID" value="NZ_PDOF01000001.1"/>
</dbReference>
<comment type="caution">
    <text evidence="1">The sequence shown here is derived from an EMBL/GenBank/DDBJ whole genome shotgun (WGS) entry which is preliminary data.</text>
</comment>
<organism evidence="1 2">
    <name type="scientific">Alteribacter lacisalsi</name>
    <dbReference type="NCBI Taxonomy" id="2045244"/>
    <lineage>
        <taxon>Bacteria</taxon>
        <taxon>Bacillati</taxon>
        <taxon>Bacillota</taxon>
        <taxon>Bacilli</taxon>
        <taxon>Bacillales</taxon>
        <taxon>Bacillaceae</taxon>
        <taxon>Alteribacter</taxon>
    </lineage>
</organism>
<name>A0A2W0H7Q8_9BACI</name>
<keyword evidence="2" id="KW-1185">Reference proteome</keyword>
<sequence length="244" mass="28530">MMQPFPVTPNRFERMVTVTKKKTSFIIDFQKLRNEKQAKAEDSLTEVYDLFFTFIERQANLREKVRAKRLFSHKVNYPENQVFDRWIQLQFEHWFAFDYVTVIGSRMFDLFVREHRHQLSAPMLDLCGHLMLMSLEPAEVTGKGSGGNVKVKRLVNNEMMEVTSFLSDLRGEEGDLVFMRFVPVGFKTFAAGPAFTVAREEKKQVTAQLEGLLTEKRKDSPAAVTRYMKEYGIDYLRYAERRNG</sequence>
<dbReference type="AlphaFoldDB" id="A0A2W0H7Q8"/>
<proteinExistence type="predicted"/>
<dbReference type="OrthoDB" id="2989520at2"/>
<accession>A0A2W0H7Q8</accession>
<dbReference type="EMBL" id="PDOF01000001">
    <property type="protein sequence ID" value="PYZ97167.1"/>
    <property type="molecule type" value="Genomic_DNA"/>
</dbReference>
<evidence type="ECO:0000313" key="2">
    <source>
        <dbReference type="Proteomes" id="UP000248066"/>
    </source>
</evidence>
<evidence type="ECO:0000313" key="1">
    <source>
        <dbReference type="EMBL" id="PYZ97167.1"/>
    </source>
</evidence>